<comment type="similarity">
    <text evidence="1">Belongs to the malic enzymes family.</text>
</comment>
<dbReference type="Gene3D" id="3.40.50.10380">
    <property type="entry name" value="Malic enzyme, N-terminal domain"/>
    <property type="match status" value="1"/>
</dbReference>
<dbReference type="SUPFAM" id="SSF51735">
    <property type="entry name" value="NAD(P)-binding Rossmann-fold domains"/>
    <property type="match status" value="1"/>
</dbReference>
<dbReference type="InterPro" id="IPR012302">
    <property type="entry name" value="Malic_NAD-bd"/>
</dbReference>
<dbReference type="EMBL" id="AM884392">
    <property type="protein sequence ID" value="CAP05015.1"/>
    <property type="molecule type" value="Genomic_DNA"/>
</dbReference>
<evidence type="ECO:0000259" key="3">
    <source>
        <dbReference type="SMART" id="SM00919"/>
    </source>
</evidence>
<dbReference type="OMA" id="LVHDYTW"/>
<sequence>MTDKWYNLSVEIHKKYNGKFATIPKVPITSMEDFAIYYSPGVAEVSRRISENVDLSFELTSRWNVIAVISDGTRVLGLGNVGSEAAYPVMEGKALIFKYLGGVDAVPLPIKARDADKFIEVVKALEPAFGGINLEDIESPKCFRILDKLSRELKIPVWHDDQQGTATATLAGLINATKIVGKKLREAQIALIGAGASNIYTARLLIAYGVKPGNIIMVDAKGILHPEREDMDSLMLENPWKYEYAIKTNAERRKGGIPEALRGADIVVAASRPGPGIIKKEWVTAMNKDPIVFALANPTPEIWPWEAKEAGAKVVATGRSDFPNQVNNSLVFPAVFRGLLDARAVTVTDEMLIAAAEELARYAEPKLSEDYILPKMTEWEVYPREAAAVAAKASELGLARKPLSYREELNIAQEIIGRSIKTMEVLINAGIIQK</sequence>
<reference evidence="5" key="1">
    <citation type="submission" date="2007-09" db="EMBL/GenBank/DDBJ databases">
        <title>Regulation of the central carbohydrate metabolism of the hyperthermophilic crenarchaeote Thermoproteus tenax.</title>
        <authorList>
            <person name="Zaparty M."/>
        </authorList>
    </citation>
    <scope>NUCLEOTIDE SEQUENCE</scope>
    <source>
        <strain evidence="5">Kra1</strain>
    </source>
</reference>
<dbReference type="InterPro" id="IPR045213">
    <property type="entry name" value="Malic_NAD-bd_bact_type"/>
</dbReference>
<dbReference type="GO" id="GO:0004470">
    <property type="term" value="F:malic enzyme activity"/>
    <property type="evidence" value="ECO:0007669"/>
    <property type="project" value="InterPro"/>
</dbReference>
<dbReference type="SMART" id="SM00919">
    <property type="entry name" value="Malic_M"/>
    <property type="match status" value="1"/>
</dbReference>
<evidence type="ECO:0000259" key="4">
    <source>
        <dbReference type="SMART" id="SM01274"/>
    </source>
</evidence>
<dbReference type="GO" id="GO:0051287">
    <property type="term" value="F:NAD binding"/>
    <property type="evidence" value="ECO:0007669"/>
    <property type="project" value="InterPro"/>
</dbReference>
<feature type="domain" description="Malic enzyme N-terminal" evidence="4">
    <location>
        <begin position="17"/>
        <end position="150"/>
    </location>
</feature>
<dbReference type="Pfam" id="PF03949">
    <property type="entry name" value="Malic_M"/>
    <property type="match status" value="1"/>
</dbReference>
<evidence type="ECO:0000256" key="2">
    <source>
        <dbReference type="ARBA" id="ARBA00023002"/>
    </source>
</evidence>
<dbReference type="EC" id="1.1.1.38" evidence="5"/>
<dbReference type="RefSeq" id="WP_014127397.1">
    <property type="nucleotide sequence ID" value="NC_016070.1"/>
</dbReference>
<protein>
    <submittedName>
        <fullName evidence="5">Malate dehydrogenase</fullName>
        <ecNumber evidence="5">1.1.1.38</ecNumber>
    </submittedName>
</protein>
<feature type="domain" description="Malic enzyme NAD-binding" evidence="3">
    <location>
        <begin position="162"/>
        <end position="394"/>
    </location>
</feature>
<dbReference type="InterPro" id="IPR037062">
    <property type="entry name" value="Malic_N_dom_sf"/>
</dbReference>
<dbReference type="InterPro" id="IPR046346">
    <property type="entry name" value="Aminoacid_DH-like_N_sf"/>
</dbReference>
<dbReference type="InterPro" id="IPR036291">
    <property type="entry name" value="NAD(P)-bd_dom_sf"/>
</dbReference>
<organism evidence="5">
    <name type="scientific">Thermoproteus tenax</name>
    <dbReference type="NCBI Taxonomy" id="2271"/>
    <lineage>
        <taxon>Archaea</taxon>
        <taxon>Thermoproteota</taxon>
        <taxon>Thermoprotei</taxon>
        <taxon>Thermoproteales</taxon>
        <taxon>Thermoproteaceae</taxon>
        <taxon>Thermoproteus</taxon>
    </lineage>
</organism>
<dbReference type="InterPro" id="IPR001891">
    <property type="entry name" value="Malic_OxRdtase"/>
</dbReference>
<dbReference type="CDD" id="cd05311">
    <property type="entry name" value="NAD_bind_2_malic_enz"/>
    <property type="match status" value="1"/>
</dbReference>
<dbReference type="Gene3D" id="3.40.50.720">
    <property type="entry name" value="NAD(P)-binding Rossmann-like Domain"/>
    <property type="match status" value="1"/>
</dbReference>
<dbReference type="GO" id="GO:0016616">
    <property type="term" value="F:oxidoreductase activity, acting on the CH-OH group of donors, NAD or NADP as acceptor"/>
    <property type="evidence" value="ECO:0007669"/>
    <property type="project" value="InterPro"/>
</dbReference>
<dbReference type="SUPFAM" id="SSF53223">
    <property type="entry name" value="Aminoacid dehydrogenase-like, N-terminal domain"/>
    <property type="match status" value="1"/>
</dbReference>
<dbReference type="InterPro" id="IPR051674">
    <property type="entry name" value="Malate_Decarboxylase"/>
</dbReference>
<accession>A7WPU5</accession>
<dbReference type="PANTHER" id="PTHR43237">
    <property type="entry name" value="NADP-DEPENDENT MALIC ENZYME"/>
    <property type="match status" value="1"/>
</dbReference>
<name>A7WPU5_THETE</name>
<dbReference type="AlphaFoldDB" id="A7WPU5"/>
<dbReference type="Pfam" id="PF00390">
    <property type="entry name" value="malic"/>
    <property type="match status" value="2"/>
</dbReference>
<evidence type="ECO:0000313" key="5">
    <source>
        <dbReference type="EMBL" id="CAP05015.1"/>
    </source>
</evidence>
<proteinExistence type="inferred from homology"/>
<gene>
    <name evidence="5" type="primary">mae</name>
</gene>
<evidence type="ECO:0000256" key="1">
    <source>
        <dbReference type="ARBA" id="ARBA00008785"/>
    </source>
</evidence>
<dbReference type="PANTHER" id="PTHR43237:SF4">
    <property type="entry name" value="NADP-DEPENDENT MALIC ENZYME"/>
    <property type="match status" value="1"/>
</dbReference>
<dbReference type="InterPro" id="IPR012301">
    <property type="entry name" value="Malic_N_dom"/>
</dbReference>
<dbReference type="PIRSF" id="PIRSF000106">
    <property type="entry name" value="ME"/>
    <property type="match status" value="1"/>
</dbReference>
<dbReference type="SMART" id="SM01274">
    <property type="entry name" value="malic"/>
    <property type="match status" value="1"/>
</dbReference>
<keyword evidence="2 5" id="KW-0560">Oxidoreductase</keyword>